<dbReference type="SUPFAM" id="SSF51430">
    <property type="entry name" value="NAD(P)-linked oxidoreductase"/>
    <property type="match status" value="1"/>
</dbReference>
<organism evidence="2 3">
    <name type="scientific">Paenibacillus baimaensis</name>
    <dbReference type="NCBI Taxonomy" id="2982185"/>
    <lineage>
        <taxon>Bacteria</taxon>
        <taxon>Bacillati</taxon>
        <taxon>Bacillota</taxon>
        <taxon>Bacilli</taxon>
        <taxon>Bacillales</taxon>
        <taxon>Paenibacillaceae</taxon>
        <taxon>Paenibacillus</taxon>
    </lineage>
</organism>
<dbReference type="Proteomes" id="UP001652445">
    <property type="component" value="Unassembled WGS sequence"/>
</dbReference>
<protein>
    <submittedName>
        <fullName evidence="2">Aldo/keto reductase</fullName>
    </submittedName>
</protein>
<dbReference type="Gene3D" id="3.20.20.100">
    <property type="entry name" value="NADP-dependent oxidoreductase domain"/>
    <property type="match status" value="1"/>
</dbReference>
<dbReference type="InterPro" id="IPR050523">
    <property type="entry name" value="AKR_Detox_Biosynth"/>
</dbReference>
<dbReference type="EMBL" id="JAOQIO010000007">
    <property type="protein sequence ID" value="MCU6791087.1"/>
    <property type="molecule type" value="Genomic_DNA"/>
</dbReference>
<name>A0ABT2U8X8_9BACL</name>
<dbReference type="InterPro" id="IPR036812">
    <property type="entry name" value="NAD(P)_OxRdtase_dom_sf"/>
</dbReference>
<dbReference type="RefSeq" id="WP_262682649.1">
    <property type="nucleotide sequence ID" value="NZ_JAOQIO010000007.1"/>
</dbReference>
<accession>A0ABT2U8X8</accession>
<evidence type="ECO:0000313" key="2">
    <source>
        <dbReference type="EMBL" id="MCU6791087.1"/>
    </source>
</evidence>
<proteinExistence type="predicted"/>
<evidence type="ECO:0000259" key="1">
    <source>
        <dbReference type="Pfam" id="PF00248"/>
    </source>
</evidence>
<keyword evidence="3" id="KW-1185">Reference proteome</keyword>
<comment type="caution">
    <text evidence="2">The sequence shown here is derived from an EMBL/GenBank/DDBJ whole genome shotgun (WGS) entry which is preliminary data.</text>
</comment>
<dbReference type="PANTHER" id="PTHR43364">
    <property type="entry name" value="NADH-SPECIFIC METHYLGLYOXAL REDUCTASE-RELATED"/>
    <property type="match status" value="1"/>
</dbReference>
<gene>
    <name evidence="2" type="ORF">OB236_02985</name>
</gene>
<dbReference type="InterPro" id="IPR023210">
    <property type="entry name" value="NADP_OxRdtase_dom"/>
</dbReference>
<dbReference type="Pfam" id="PF00248">
    <property type="entry name" value="Aldo_ket_red"/>
    <property type="match status" value="1"/>
</dbReference>
<evidence type="ECO:0000313" key="3">
    <source>
        <dbReference type="Proteomes" id="UP001652445"/>
    </source>
</evidence>
<sequence>MKYGYLGKSGLRVSRLCLGTAAFGSLPTKEGEYGSIPEQEAFKIMDAALDAGINFFDTANVYGGIGHRGRAEEIIGRWFAQGGNRRERVVLGTKVGRVFEQDELDGPNKEQGLSLYKIRRHIEASLKRLQTDHIELYQMHHVDRHVQWEELWEAFEGLVRSGKVDYIGSSNFAGRDLTRAQSAAQERHYMGLVSEQHGYNLLNRFPETDTLPTARELGIGITIWSPLARGLLAVDVSKPSIRPLTVDAQMLLENHRSQMEQFSALCRELGEQEANISLAWLLANPAVTAPVIGPSSVQELEETLRSVEIELDVTTMKRLDEIFPASRELSMFKQT</sequence>
<reference evidence="2 3" key="1">
    <citation type="submission" date="2022-09" db="EMBL/GenBank/DDBJ databases">
        <authorList>
            <person name="Han X.L."/>
            <person name="Wang Q."/>
            <person name="Lu T."/>
        </authorList>
    </citation>
    <scope>NUCLEOTIDE SEQUENCE [LARGE SCALE GENOMIC DNA]</scope>
    <source>
        <strain evidence="2 3">WQ 127069</strain>
    </source>
</reference>
<dbReference type="PANTHER" id="PTHR43364:SF5">
    <property type="entry name" value="REDUCTASE"/>
    <property type="match status" value="1"/>
</dbReference>
<feature type="domain" description="NADP-dependent oxidoreductase" evidence="1">
    <location>
        <begin position="15"/>
        <end position="322"/>
    </location>
</feature>